<dbReference type="InterPro" id="IPR032675">
    <property type="entry name" value="LRR_dom_sf"/>
</dbReference>
<dbReference type="SUPFAM" id="SSF52047">
    <property type="entry name" value="RNI-like"/>
    <property type="match status" value="1"/>
</dbReference>
<protein>
    <submittedName>
        <fullName evidence="1">Uncharacterized protein</fullName>
    </submittedName>
</protein>
<comment type="caution">
    <text evidence="1">The sequence shown here is derived from an EMBL/GenBank/DDBJ whole genome shotgun (WGS) entry which is preliminary data.</text>
</comment>
<accession>A0A397W3G3</accession>
<dbReference type="Proteomes" id="UP000266673">
    <property type="component" value="Unassembled WGS sequence"/>
</dbReference>
<keyword evidence="2" id="KW-1185">Reference proteome</keyword>
<sequence length="51" mass="5850">MCLSRQTRANPYQHLDHFSHREGGRVLKDALHKNTTLTSLNIKCNQLSSEV</sequence>
<organism evidence="1 2">
    <name type="scientific">Gigaspora rosea</name>
    <dbReference type="NCBI Taxonomy" id="44941"/>
    <lineage>
        <taxon>Eukaryota</taxon>
        <taxon>Fungi</taxon>
        <taxon>Fungi incertae sedis</taxon>
        <taxon>Mucoromycota</taxon>
        <taxon>Glomeromycotina</taxon>
        <taxon>Glomeromycetes</taxon>
        <taxon>Diversisporales</taxon>
        <taxon>Gigasporaceae</taxon>
        <taxon>Gigaspora</taxon>
    </lineage>
</organism>
<dbReference type="AlphaFoldDB" id="A0A397W3G3"/>
<reference evidence="1 2" key="1">
    <citation type="submission" date="2018-06" db="EMBL/GenBank/DDBJ databases">
        <title>Comparative genomics reveals the genomic features of Rhizophagus irregularis, R. cerebriforme, R. diaphanum and Gigaspora rosea, and their symbiotic lifestyle signature.</title>
        <authorList>
            <person name="Morin E."/>
            <person name="San Clemente H."/>
            <person name="Chen E.C.H."/>
            <person name="De La Providencia I."/>
            <person name="Hainaut M."/>
            <person name="Kuo A."/>
            <person name="Kohler A."/>
            <person name="Murat C."/>
            <person name="Tang N."/>
            <person name="Roy S."/>
            <person name="Loubradou J."/>
            <person name="Henrissat B."/>
            <person name="Grigoriev I.V."/>
            <person name="Corradi N."/>
            <person name="Roux C."/>
            <person name="Martin F.M."/>
        </authorList>
    </citation>
    <scope>NUCLEOTIDE SEQUENCE [LARGE SCALE GENOMIC DNA]</scope>
    <source>
        <strain evidence="1 2">DAOM 194757</strain>
    </source>
</reference>
<name>A0A397W3G3_9GLOM</name>
<dbReference type="Gene3D" id="3.80.10.10">
    <property type="entry name" value="Ribonuclease Inhibitor"/>
    <property type="match status" value="1"/>
</dbReference>
<evidence type="ECO:0000313" key="2">
    <source>
        <dbReference type="Proteomes" id="UP000266673"/>
    </source>
</evidence>
<gene>
    <name evidence="1" type="ORF">C2G38_2060817</name>
</gene>
<feature type="non-terminal residue" evidence="1">
    <location>
        <position position="51"/>
    </location>
</feature>
<proteinExistence type="predicted"/>
<evidence type="ECO:0000313" key="1">
    <source>
        <dbReference type="EMBL" id="RIB27839.1"/>
    </source>
</evidence>
<dbReference type="EMBL" id="QKWP01000085">
    <property type="protein sequence ID" value="RIB27839.1"/>
    <property type="molecule type" value="Genomic_DNA"/>
</dbReference>